<sequence length="105" mass="12145">MSFFLWKDMIKLGAPCAISQPLRSNGEIKLSRSLEDFCRERLIKVCCVKGATSTDIWSVRDQRIFEERRREMLRPSNRGAILQRIFEEAADRRSNGALASQLKKL</sequence>
<dbReference type="EMBL" id="CM056818">
    <property type="protein sequence ID" value="KAJ8621891.1"/>
    <property type="molecule type" value="Genomic_DNA"/>
</dbReference>
<gene>
    <name evidence="1" type="ORF">MRB53_030420</name>
</gene>
<organism evidence="1 2">
    <name type="scientific">Persea americana</name>
    <name type="common">Avocado</name>
    <dbReference type="NCBI Taxonomy" id="3435"/>
    <lineage>
        <taxon>Eukaryota</taxon>
        <taxon>Viridiplantae</taxon>
        <taxon>Streptophyta</taxon>
        <taxon>Embryophyta</taxon>
        <taxon>Tracheophyta</taxon>
        <taxon>Spermatophyta</taxon>
        <taxon>Magnoliopsida</taxon>
        <taxon>Magnoliidae</taxon>
        <taxon>Laurales</taxon>
        <taxon>Lauraceae</taxon>
        <taxon>Persea</taxon>
    </lineage>
</organism>
<comment type="caution">
    <text evidence="1">The sequence shown here is derived from an EMBL/GenBank/DDBJ whole genome shotgun (WGS) entry which is preliminary data.</text>
</comment>
<evidence type="ECO:0000313" key="2">
    <source>
        <dbReference type="Proteomes" id="UP001234297"/>
    </source>
</evidence>
<evidence type="ECO:0000313" key="1">
    <source>
        <dbReference type="EMBL" id="KAJ8621891.1"/>
    </source>
</evidence>
<accession>A0ACC2KLH4</accession>
<reference evidence="1 2" key="1">
    <citation type="journal article" date="2022" name="Hortic Res">
        <title>A haplotype resolved chromosomal level avocado genome allows analysis of novel avocado genes.</title>
        <authorList>
            <person name="Nath O."/>
            <person name="Fletcher S.J."/>
            <person name="Hayward A."/>
            <person name="Shaw L.M."/>
            <person name="Masouleh A.K."/>
            <person name="Furtado A."/>
            <person name="Henry R.J."/>
            <person name="Mitter N."/>
        </authorList>
    </citation>
    <scope>NUCLEOTIDE SEQUENCE [LARGE SCALE GENOMIC DNA]</scope>
    <source>
        <strain evidence="2">cv. Hass</strain>
    </source>
</reference>
<protein>
    <submittedName>
        <fullName evidence="1">Uncharacterized protein</fullName>
    </submittedName>
</protein>
<proteinExistence type="predicted"/>
<dbReference type="Proteomes" id="UP001234297">
    <property type="component" value="Chromosome 10"/>
</dbReference>
<name>A0ACC2KLH4_PERAE</name>
<keyword evidence="2" id="KW-1185">Reference proteome</keyword>